<reference evidence="5" key="1">
    <citation type="submission" date="2014-03" db="EMBL/GenBank/DDBJ databases">
        <authorList>
            <person name="Aksoy S."/>
            <person name="Warren W."/>
            <person name="Wilson R.K."/>
        </authorList>
    </citation>
    <scope>NUCLEOTIDE SEQUENCE [LARGE SCALE GENOMIC DNA]</scope>
    <source>
        <strain evidence="5">IAEA</strain>
    </source>
</reference>
<protein>
    <recommendedName>
        <fullName evidence="3">Bridge-like lipid transfer protein family member 1 C-terminal domain-containing protein</fullName>
    </recommendedName>
</protein>
<name>A0A1A9W3M5_9MUSC</name>
<evidence type="ECO:0000259" key="3">
    <source>
        <dbReference type="SMART" id="SM01220"/>
    </source>
</evidence>
<feature type="domain" description="Bridge-like lipid transfer protein family member 1 C-terminal" evidence="3">
    <location>
        <begin position="40"/>
        <end position="272"/>
    </location>
</feature>
<keyword evidence="2" id="KW-1133">Transmembrane helix</keyword>
<feature type="region of interest" description="Disordered" evidence="1">
    <location>
        <begin position="1"/>
        <end position="27"/>
    </location>
</feature>
<reference evidence="4" key="2">
    <citation type="submission" date="2020-05" db="UniProtKB">
        <authorList>
            <consortium name="EnsemblMetazoa"/>
        </authorList>
    </citation>
    <scope>IDENTIFICATION</scope>
    <source>
        <strain evidence="4">IAEA</strain>
    </source>
</reference>
<dbReference type="InterPro" id="IPR033616">
    <property type="entry name" value="BLTP1"/>
</dbReference>
<dbReference type="PANTHER" id="PTHR31640">
    <property type="entry name" value="TRANSMEMBRANE PROTEIN KIAA1109"/>
    <property type="match status" value="1"/>
</dbReference>
<dbReference type="GO" id="GO:0048488">
    <property type="term" value="P:synaptic vesicle endocytosis"/>
    <property type="evidence" value="ECO:0007669"/>
    <property type="project" value="TreeGrafter"/>
</dbReference>
<accession>A0A1A9W3M5</accession>
<evidence type="ECO:0000313" key="4">
    <source>
        <dbReference type="EnsemblMetazoa" id="GBRI005212-PA"/>
    </source>
</evidence>
<dbReference type="InterPro" id="IPR056742">
    <property type="entry name" value="BLTP1_C"/>
</dbReference>
<feature type="transmembrane region" description="Helical" evidence="2">
    <location>
        <begin position="220"/>
        <end position="237"/>
    </location>
</feature>
<evidence type="ECO:0000256" key="2">
    <source>
        <dbReference type="SAM" id="Phobius"/>
    </source>
</evidence>
<dbReference type="Pfam" id="PF25040">
    <property type="entry name" value="BLTP1_C"/>
    <property type="match status" value="1"/>
</dbReference>
<dbReference type="GO" id="GO:0098793">
    <property type="term" value="C:presynapse"/>
    <property type="evidence" value="ECO:0007669"/>
    <property type="project" value="GOC"/>
</dbReference>
<dbReference type="PANTHER" id="PTHR31640:SF1">
    <property type="entry name" value="BRIDGE-LIKE LIPID TRANSFER PROTEIN FAMILY MEMBER 1"/>
    <property type="match status" value="1"/>
</dbReference>
<dbReference type="AlphaFoldDB" id="A0A1A9W3M5"/>
<keyword evidence="2" id="KW-0472">Membrane</keyword>
<proteinExistence type="predicted"/>
<organism evidence="4 5">
    <name type="scientific">Glossina brevipalpis</name>
    <dbReference type="NCBI Taxonomy" id="37001"/>
    <lineage>
        <taxon>Eukaryota</taxon>
        <taxon>Metazoa</taxon>
        <taxon>Ecdysozoa</taxon>
        <taxon>Arthropoda</taxon>
        <taxon>Hexapoda</taxon>
        <taxon>Insecta</taxon>
        <taxon>Pterygota</taxon>
        <taxon>Neoptera</taxon>
        <taxon>Endopterygota</taxon>
        <taxon>Diptera</taxon>
        <taxon>Brachycera</taxon>
        <taxon>Muscomorpha</taxon>
        <taxon>Hippoboscoidea</taxon>
        <taxon>Glossinidae</taxon>
        <taxon>Glossina</taxon>
    </lineage>
</organism>
<dbReference type="SMART" id="SM01220">
    <property type="entry name" value="FSA_C"/>
    <property type="match status" value="1"/>
</dbReference>
<evidence type="ECO:0000313" key="5">
    <source>
        <dbReference type="Proteomes" id="UP000091820"/>
    </source>
</evidence>
<dbReference type="VEuPathDB" id="VectorBase:GBRI005212"/>
<keyword evidence="2" id="KW-0812">Transmembrane</keyword>
<keyword evidence="5" id="KW-1185">Reference proteome</keyword>
<dbReference type="Proteomes" id="UP000091820">
    <property type="component" value="Unassembled WGS sequence"/>
</dbReference>
<dbReference type="EnsemblMetazoa" id="GBRI005212-RA">
    <property type="protein sequence ID" value="GBRI005212-PA"/>
    <property type="gene ID" value="GBRI005212"/>
</dbReference>
<evidence type="ECO:0000256" key="1">
    <source>
        <dbReference type="SAM" id="MobiDB-lite"/>
    </source>
</evidence>
<sequence>MNRRRSRLPHQTTPIRGSARHQKKSPAESFYMKDNLKLDFEGQSTSTQQMISHGQPIGPARKLKTLGRLCYKNMFVGGIVGGSFERSPALNNIIFMALELRLEYMGTSVLMMRISSFSAAMKDESKTSLLKNESGIGNHYCNDGPNNAKIFIHGNLSWDQLQIMISKSTTADLLKMYYKLEEFFMQQFKSSKRVFSSLEPRLHERNVSIKRRQSMKKKSTGYGFVALTNLLVLRYTIMTDCEYKDDAIKLLNALVNILTIVQTRKQILFSLIK</sequence>